<dbReference type="Proteomes" id="UP000030451">
    <property type="component" value="Unassembled WGS sequence"/>
</dbReference>
<dbReference type="OrthoDB" id="9812260at2"/>
<evidence type="ECO:0000313" key="6">
    <source>
        <dbReference type="EMBL" id="KGY08422.1"/>
    </source>
</evidence>
<dbReference type="PANTHER" id="PTHR45138">
    <property type="entry name" value="REGULATORY COMPONENTS OF SENSORY TRANSDUCTION SYSTEM"/>
    <property type="match status" value="1"/>
</dbReference>
<organism evidence="6 7">
    <name type="scientific">Photobacterium sp. (strain ATCC 43367)</name>
    <dbReference type="NCBI Taxonomy" id="379097"/>
    <lineage>
        <taxon>Bacteria</taxon>
        <taxon>Pseudomonadati</taxon>
        <taxon>Pseudomonadota</taxon>
        <taxon>Gammaproteobacteria</taxon>
        <taxon>Vibrionales</taxon>
        <taxon>Vibrionaceae</taxon>
        <taxon>Vibrio</taxon>
        <taxon>Vibrio oreintalis group</taxon>
    </lineage>
</organism>
<dbReference type="RefSeq" id="WP_038191451.1">
    <property type="nucleotide sequence ID" value="NZ_JRWP01000026.1"/>
</dbReference>
<dbReference type="PROSITE" id="PS50887">
    <property type="entry name" value="GGDEF"/>
    <property type="match status" value="1"/>
</dbReference>
<dbReference type="NCBIfam" id="TIGR00229">
    <property type="entry name" value="sensory_box"/>
    <property type="match status" value="1"/>
</dbReference>
<dbReference type="NCBIfam" id="TIGR00254">
    <property type="entry name" value="GGDEF"/>
    <property type="match status" value="1"/>
</dbReference>
<dbReference type="SMART" id="SM00091">
    <property type="entry name" value="PAS"/>
    <property type="match status" value="1"/>
</dbReference>
<feature type="domain" description="GGDEF" evidence="5">
    <location>
        <begin position="341"/>
        <end position="474"/>
    </location>
</feature>
<dbReference type="InterPro" id="IPR000160">
    <property type="entry name" value="GGDEF_dom"/>
</dbReference>
<dbReference type="InterPro" id="IPR000014">
    <property type="entry name" value="PAS"/>
</dbReference>
<gene>
    <name evidence="6" type="ORF">NM06_13320</name>
</gene>
<dbReference type="SMART" id="SM00267">
    <property type="entry name" value="GGDEF"/>
    <property type="match status" value="1"/>
</dbReference>
<dbReference type="Gene3D" id="3.30.70.270">
    <property type="match status" value="1"/>
</dbReference>
<evidence type="ECO:0000256" key="3">
    <source>
        <dbReference type="ARBA" id="ARBA00034247"/>
    </source>
</evidence>
<dbReference type="Gene3D" id="3.30.450.20">
    <property type="entry name" value="PAS domain"/>
    <property type="match status" value="1"/>
</dbReference>
<dbReference type="AlphaFoldDB" id="A0A0A5HS86"/>
<comment type="catalytic activity">
    <reaction evidence="3">
        <text>2 GTP = 3',3'-c-di-GMP + 2 diphosphate</text>
        <dbReference type="Rhea" id="RHEA:24898"/>
        <dbReference type="ChEBI" id="CHEBI:33019"/>
        <dbReference type="ChEBI" id="CHEBI:37565"/>
        <dbReference type="ChEBI" id="CHEBI:58805"/>
        <dbReference type="EC" id="2.7.7.65"/>
    </reaction>
</comment>
<evidence type="ECO:0000259" key="4">
    <source>
        <dbReference type="PROSITE" id="PS50112"/>
    </source>
</evidence>
<dbReference type="EC" id="2.7.7.65" evidence="2"/>
<dbReference type="GO" id="GO:0052621">
    <property type="term" value="F:diguanylate cyclase activity"/>
    <property type="evidence" value="ECO:0007669"/>
    <property type="project" value="UniProtKB-EC"/>
</dbReference>
<dbReference type="SUPFAM" id="SSF55073">
    <property type="entry name" value="Nucleotide cyclase"/>
    <property type="match status" value="1"/>
</dbReference>
<protein>
    <recommendedName>
        <fullName evidence="2">diguanylate cyclase</fullName>
        <ecNumber evidence="2">2.7.7.65</ecNumber>
    </recommendedName>
</protein>
<dbReference type="Pfam" id="PF00989">
    <property type="entry name" value="PAS"/>
    <property type="match status" value="1"/>
</dbReference>
<proteinExistence type="predicted"/>
<dbReference type="FunFam" id="3.30.70.270:FF:000001">
    <property type="entry name" value="Diguanylate cyclase domain protein"/>
    <property type="match status" value="1"/>
</dbReference>
<feature type="domain" description="PAS" evidence="4">
    <location>
        <begin position="183"/>
        <end position="253"/>
    </location>
</feature>
<dbReference type="Pfam" id="PF00990">
    <property type="entry name" value="GGDEF"/>
    <property type="match status" value="1"/>
</dbReference>
<dbReference type="EMBL" id="JRWP01000026">
    <property type="protein sequence ID" value="KGY08422.1"/>
    <property type="molecule type" value="Genomic_DNA"/>
</dbReference>
<evidence type="ECO:0000256" key="2">
    <source>
        <dbReference type="ARBA" id="ARBA00012528"/>
    </source>
</evidence>
<dbReference type="GO" id="GO:0043709">
    <property type="term" value="P:cell adhesion involved in single-species biofilm formation"/>
    <property type="evidence" value="ECO:0007669"/>
    <property type="project" value="TreeGrafter"/>
</dbReference>
<dbReference type="InterPro" id="IPR043128">
    <property type="entry name" value="Rev_trsase/Diguanyl_cyclase"/>
</dbReference>
<dbReference type="GO" id="GO:1902201">
    <property type="term" value="P:negative regulation of bacterial-type flagellum-dependent cell motility"/>
    <property type="evidence" value="ECO:0007669"/>
    <property type="project" value="TreeGrafter"/>
</dbReference>
<dbReference type="PANTHER" id="PTHR45138:SF9">
    <property type="entry name" value="DIGUANYLATE CYCLASE DGCM-RELATED"/>
    <property type="match status" value="1"/>
</dbReference>
<dbReference type="InterPro" id="IPR029787">
    <property type="entry name" value="Nucleotide_cyclase"/>
</dbReference>
<dbReference type="CDD" id="cd00130">
    <property type="entry name" value="PAS"/>
    <property type="match status" value="1"/>
</dbReference>
<dbReference type="GO" id="GO:0006355">
    <property type="term" value="P:regulation of DNA-templated transcription"/>
    <property type="evidence" value="ECO:0007669"/>
    <property type="project" value="InterPro"/>
</dbReference>
<comment type="cofactor">
    <cofactor evidence="1">
        <name>Mg(2+)</name>
        <dbReference type="ChEBI" id="CHEBI:18420"/>
    </cofactor>
</comment>
<name>A0A0A5HS86_PHOS4</name>
<dbReference type="InterPro" id="IPR035965">
    <property type="entry name" value="PAS-like_dom_sf"/>
</dbReference>
<dbReference type="PROSITE" id="PS50112">
    <property type="entry name" value="PAS"/>
    <property type="match status" value="1"/>
</dbReference>
<dbReference type="GO" id="GO:0005886">
    <property type="term" value="C:plasma membrane"/>
    <property type="evidence" value="ECO:0007669"/>
    <property type="project" value="TreeGrafter"/>
</dbReference>
<dbReference type="STRING" id="379097.SE23_20480"/>
<evidence type="ECO:0000259" key="5">
    <source>
        <dbReference type="PROSITE" id="PS50887"/>
    </source>
</evidence>
<sequence length="474" mass="54252">MHRLLLRQLKRIYPDGVPDESKLDMLIQLVNEGYKSFEEQLAITERSLDISCNELNQRNMTLNQILDSLPDMSLWVDTQGNVKDIRSGNFDPPLLTSEANYSNIFELEIVRSSPELQNFIRNYQISGNKTAELNMHSSGTDYIMRVRLTNITPNSWLLVFRDIYVRKKLEELQAQRLEHSKRAAKQLQELVNAAPIGIIICNTQLEIIMLNEFSCQLLKRAKVEVVHRHPSEFIASQSHKLFKKRLRQTLEQSEGVATTSCDLMLLLPDGRFRQVEFAFNKLSFDDNPIMIMSITDIGERKSLENKLRKLAATDALTGAFNRRSFMEQTETAISTCERWKVPITIILLDIDHFKQVNDRYGHAAGDEVLIALVKHIQQSTRNMDVLGRLGGEEFALVLPSTDNQLGFEIAERLRREVEAMEITSGDNQIKITVSLGMATLPYEHLSTPIEDMLARIDGYLYMAKGKGRNCIIHK</sequence>
<dbReference type="InterPro" id="IPR013767">
    <property type="entry name" value="PAS_fold"/>
</dbReference>
<evidence type="ECO:0000256" key="1">
    <source>
        <dbReference type="ARBA" id="ARBA00001946"/>
    </source>
</evidence>
<reference evidence="6 7" key="1">
    <citation type="submission" date="2014-10" db="EMBL/GenBank/DDBJ databases">
        <title>Genome sequencing of Vibrio sinaloensis T08.</title>
        <authorList>
            <person name="Chan K.-G."/>
            <person name="Mohamad N.I."/>
        </authorList>
    </citation>
    <scope>NUCLEOTIDE SEQUENCE [LARGE SCALE GENOMIC DNA]</scope>
    <source>
        <strain evidence="6 7">T08</strain>
    </source>
</reference>
<dbReference type="CDD" id="cd01949">
    <property type="entry name" value="GGDEF"/>
    <property type="match status" value="1"/>
</dbReference>
<accession>A0A0A5HS86</accession>
<evidence type="ECO:0000313" key="7">
    <source>
        <dbReference type="Proteomes" id="UP000030451"/>
    </source>
</evidence>
<comment type="caution">
    <text evidence="6">The sequence shown here is derived from an EMBL/GenBank/DDBJ whole genome shotgun (WGS) entry which is preliminary data.</text>
</comment>
<dbReference type="SUPFAM" id="SSF55785">
    <property type="entry name" value="PYP-like sensor domain (PAS domain)"/>
    <property type="match status" value="1"/>
</dbReference>
<dbReference type="InterPro" id="IPR050469">
    <property type="entry name" value="Diguanylate_Cyclase"/>
</dbReference>